<dbReference type="AlphaFoldDB" id="A0A7D5H4Y3"/>
<dbReference type="RefSeq" id="WP_179263902.1">
    <property type="nucleotide sequence ID" value="NZ_CP058601.1"/>
</dbReference>
<evidence type="ECO:0000259" key="1">
    <source>
        <dbReference type="Pfam" id="PF00582"/>
    </source>
</evidence>
<gene>
    <name evidence="2" type="ORF">HYG82_19765</name>
</gene>
<dbReference type="EMBL" id="CP058601">
    <property type="protein sequence ID" value="QLG50911.1"/>
    <property type="molecule type" value="Genomic_DNA"/>
</dbReference>
<proteinExistence type="predicted"/>
<keyword evidence="3" id="KW-1185">Reference proteome</keyword>
<reference evidence="2 3" key="1">
    <citation type="submission" date="2020-07" db="EMBL/GenBank/DDBJ databases">
        <authorList>
            <person name="Cui H."/>
        </authorList>
    </citation>
    <scope>NUCLEOTIDE SEQUENCE [LARGE SCALE GENOMIC DNA]</scope>
    <source>
        <strain evidence="2 3">YPL8</strain>
    </source>
</reference>
<dbReference type="InterPro" id="IPR006015">
    <property type="entry name" value="Universal_stress_UspA"/>
</dbReference>
<feature type="domain" description="UspA" evidence="1">
    <location>
        <begin position="82"/>
        <end position="144"/>
    </location>
</feature>
<evidence type="ECO:0000313" key="3">
    <source>
        <dbReference type="Proteomes" id="UP000509241"/>
    </source>
</evidence>
<evidence type="ECO:0000313" key="2">
    <source>
        <dbReference type="EMBL" id="QLG50911.1"/>
    </source>
</evidence>
<dbReference type="Gene3D" id="3.40.50.12370">
    <property type="match status" value="1"/>
</dbReference>
<name>A0A7D5H4Y3_9EURY</name>
<dbReference type="InterPro" id="IPR006016">
    <property type="entry name" value="UspA"/>
</dbReference>
<dbReference type="SUPFAM" id="SSF52402">
    <property type="entry name" value="Adenine nucleotide alpha hydrolases-like"/>
    <property type="match status" value="1"/>
</dbReference>
<protein>
    <submittedName>
        <fullName evidence="2">Universal stress protein</fullName>
    </submittedName>
</protein>
<dbReference type="Proteomes" id="UP000509241">
    <property type="component" value="Chromosome"/>
</dbReference>
<dbReference type="KEGG" id="haly:HYG82_19765"/>
<dbReference type="CDD" id="cd00293">
    <property type="entry name" value="USP-like"/>
    <property type="match status" value="1"/>
</dbReference>
<dbReference type="OrthoDB" id="56838at2157"/>
<dbReference type="Pfam" id="PF00582">
    <property type="entry name" value="Usp"/>
    <property type="match status" value="1"/>
</dbReference>
<dbReference type="PRINTS" id="PR01438">
    <property type="entry name" value="UNVRSLSTRESS"/>
</dbReference>
<dbReference type="GeneID" id="56035578"/>
<accession>A0A7D5H4Y3</accession>
<organism evidence="2 3">
    <name type="scientific">Natrinema halophilum</name>
    <dbReference type="NCBI Taxonomy" id="1699371"/>
    <lineage>
        <taxon>Archaea</taxon>
        <taxon>Methanobacteriati</taxon>
        <taxon>Methanobacteriota</taxon>
        <taxon>Stenosarchaea group</taxon>
        <taxon>Halobacteria</taxon>
        <taxon>Halobacteriales</taxon>
        <taxon>Natrialbaceae</taxon>
        <taxon>Natrinema</taxon>
    </lineage>
</organism>
<sequence>MDAVADRRPDSRISRVVGDFVALRNRGFDAEHILVPTAGGPSSDLSAELARDFQNVFGSEITLLNVSDDEAAGTEFLEEWATENGLDDATLRVETGSVNTAIAEAAEDCSMVILGATGRGLLSRMLRGSSVVDVVDQVDCSVIMAERPSRRSLRERLFGVQK</sequence>